<dbReference type="PANTHER" id="PTHR46203">
    <property type="entry name" value="PROBABLE PEPTIDE CHAIN RELEASE FACTOR C12ORF65"/>
    <property type="match status" value="1"/>
</dbReference>
<name>A0A376BA26_9ASCO</name>
<dbReference type="GO" id="GO:0032543">
    <property type="term" value="P:mitochondrial translation"/>
    <property type="evidence" value="ECO:0007669"/>
    <property type="project" value="UniProtKB-ARBA"/>
</dbReference>
<dbReference type="VEuPathDB" id="FungiDB:SCODWIG_03268"/>
<accession>A0A376BA26</accession>
<sequence>MEKDIEEKFMHGGRGPGGQKINKSNSKVQLRHIPTGIVVNCQETRSRDKNRKIARLKLAMEIERFKNDDNMSARDIGLLKLNQQNKKSAMKRSQLKHEIHKKENELNRLKQLEDDEELIKKMFK</sequence>
<dbReference type="PANTHER" id="PTHR46203:SF1">
    <property type="entry name" value="MITOCHONDRIAL TRANSLATION RELEASE FACTOR IN RESCUE"/>
    <property type="match status" value="1"/>
</dbReference>
<dbReference type="AlphaFoldDB" id="A0A376BA26"/>
<feature type="domain" description="Prokaryotic-type class I peptide chain release factors" evidence="7">
    <location>
        <begin position="2"/>
        <end position="96"/>
    </location>
</feature>
<dbReference type="Proteomes" id="UP000262825">
    <property type="component" value="Unassembled WGS sequence"/>
</dbReference>
<feature type="region of interest" description="Disordered" evidence="6">
    <location>
        <begin position="1"/>
        <end position="25"/>
    </location>
</feature>
<feature type="coiled-coil region" evidence="5">
    <location>
        <begin position="92"/>
        <end position="122"/>
    </location>
</feature>
<dbReference type="GO" id="GO:0003747">
    <property type="term" value="F:translation release factor activity"/>
    <property type="evidence" value="ECO:0007669"/>
    <property type="project" value="InterPro"/>
</dbReference>
<evidence type="ECO:0000313" key="9">
    <source>
        <dbReference type="Proteomes" id="UP000262825"/>
    </source>
</evidence>
<gene>
    <name evidence="8" type="ORF">SCODWIG_03268</name>
</gene>
<comment type="similarity">
    <text evidence="2">Belongs to the prokaryotic/mitochondrial release factor family.</text>
</comment>
<keyword evidence="5" id="KW-0175">Coiled coil</keyword>
<organism evidence="8 9">
    <name type="scientific">Saccharomycodes ludwigii</name>
    <dbReference type="NCBI Taxonomy" id="36035"/>
    <lineage>
        <taxon>Eukaryota</taxon>
        <taxon>Fungi</taxon>
        <taxon>Dikarya</taxon>
        <taxon>Ascomycota</taxon>
        <taxon>Saccharomycotina</taxon>
        <taxon>Saccharomycetes</taxon>
        <taxon>Saccharomycodales</taxon>
        <taxon>Saccharomycodaceae</taxon>
        <taxon>Saccharomycodes</taxon>
    </lineage>
</organism>
<dbReference type="SUPFAM" id="SSF75620">
    <property type="entry name" value="Release factor"/>
    <property type="match status" value="1"/>
</dbReference>
<feature type="compositionally biased region" description="Basic and acidic residues" evidence="6">
    <location>
        <begin position="1"/>
        <end position="10"/>
    </location>
</feature>
<evidence type="ECO:0000256" key="2">
    <source>
        <dbReference type="ARBA" id="ARBA00010835"/>
    </source>
</evidence>
<dbReference type="FunFam" id="3.30.160.20:FF:000065">
    <property type="entry name" value="Peptidyl-tRNA hydrolase domain protein"/>
    <property type="match status" value="1"/>
</dbReference>
<comment type="subcellular location">
    <subcellularLocation>
        <location evidence="1">Mitochondrion</location>
    </subcellularLocation>
</comment>
<evidence type="ECO:0000256" key="1">
    <source>
        <dbReference type="ARBA" id="ARBA00004173"/>
    </source>
</evidence>
<dbReference type="GO" id="GO:0005739">
    <property type="term" value="C:mitochondrion"/>
    <property type="evidence" value="ECO:0007669"/>
    <property type="project" value="UniProtKB-SubCell"/>
</dbReference>
<keyword evidence="9" id="KW-1185">Reference proteome</keyword>
<dbReference type="InterPro" id="IPR045853">
    <property type="entry name" value="Pep_chain_release_fac_I_sf"/>
</dbReference>
<keyword evidence="3" id="KW-0809">Transit peptide</keyword>
<dbReference type="InterPro" id="IPR000352">
    <property type="entry name" value="Pep_chain_release_fac_I"/>
</dbReference>
<proteinExistence type="inferred from homology"/>
<evidence type="ECO:0000256" key="6">
    <source>
        <dbReference type="SAM" id="MobiDB-lite"/>
    </source>
</evidence>
<evidence type="ECO:0000256" key="5">
    <source>
        <dbReference type="SAM" id="Coils"/>
    </source>
</evidence>
<evidence type="ECO:0000256" key="3">
    <source>
        <dbReference type="ARBA" id="ARBA00022946"/>
    </source>
</evidence>
<evidence type="ECO:0000259" key="7">
    <source>
        <dbReference type="Pfam" id="PF00472"/>
    </source>
</evidence>
<dbReference type="Pfam" id="PF00472">
    <property type="entry name" value="RF-1"/>
    <property type="match status" value="1"/>
</dbReference>
<protein>
    <recommendedName>
        <fullName evidence="7">Prokaryotic-type class I peptide chain release factors domain-containing protein</fullName>
    </recommendedName>
</protein>
<keyword evidence="4" id="KW-0496">Mitochondrion</keyword>
<dbReference type="EMBL" id="UFAJ01000733">
    <property type="protein sequence ID" value="SSD61507.1"/>
    <property type="molecule type" value="Genomic_DNA"/>
</dbReference>
<dbReference type="Gene3D" id="3.30.160.20">
    <property type="match status" value="1"/>
</dbReference>
<reference evidence="9" key="1">
    <citation type="submission" date="2018-06" db="EMBL/GenBank/DDBJ databases">
        <authorList>
            <person name="Guldener U."/>
        </authorList>
    </citation>
    <scope>NUCLEOTIDE SEQUENCE [LARGE SCALE GENOMIC DNA]</scope>
    <source>
        <strain evidence="9">UTAD17</strain>
    </source>
</reference>
<dbReference type="InterPro" id="IPR052405">
    <property type="entry name" value="Mito_Transl_Release_Factor"/>
</dbReference>
<evidence type="ECO:0000313" key="8">
    <source>
        <dbReference type="EMBL" id="SSD61507.1"/>
    </source>
</evidence>
<dbReference type="OrthoDB" id="277888at2759"/>
<evidence type="ECO:0000256" key="4">
    <source>
        <dbReference type="ARBA" id="ARBA00023128"/>
    </source>
</evidence>